<evidence type="ECO:0000256" key="1">
    <source>
        <dbReference type="ARBA" id="ARBA00010996"/>
    </source>
</evidence>
<keyword evidence="2 3" id="KW-0186">Copper</keyword>
<dbReference type="SUPFAM" id="SSF52833">
    <property type="entry name" value="Thioredoxin-like"/>
    <property type="match status" value="1"/>
</dbReference>
<evidence type="ECO:0000256" key="4">
    <source>
        <dbReference type="PIRSR" id="PIRSR603782-2"/>
    </source>
</evidence>
<keyword evidence="5" id="KW-0812">Transmembrane</keyword>
<organism evidence="7 9">
    <name type="scientific">Auxenochlorella protothecoides</name>
    <name type="common">Green microalga</name>
    <name type="synonym">Chlorella protothecoides</name>
    <dbReference type="NCBI Taxonomy" id="3075"/>
    <lineage>
        <taxon>Eukaryota</taxon>
        <taxon>Viridiplantae</taxon>
        <taxon>Chlorophyta</taxon>
        <taxon>core chlorophytes</taxon>
        <taxon>Trebouxiophyceae</taxon>
        <taxon>Chlorellales</taxon>
        <taxon>Chlorellaceae</taxon>
        <taxon>Auxenochlorella</taxon>
    </lineage>
</organism>
<dbReference type="FunFam" id="3.40.30.10:FF:000013">
    <property type="entry name" value="Blast:Protein SCO1 homolog, mitochondrial"/>
    <property type="match status" value="1"/>
</dbReference>
<dbReference type="Gene3D" id="3.40.30.10">
    <property type="entry name" value="Glutaredoxin"/>
    <property type="match status" value="1"/>
</dbReference>
<feature type="disulfide bond" description="Redox-active" evidence="4">
    <location>
        <begin position="92"/>
        <end position="96"/>
    </location>
</feature>
<dbReference type="Proteomes" id="UP000279271">
    <property type="component" value="Unassembled WGS sequence"/>
</dbReference>
<comment type="similarity">
    <text evidence="1">Belongs to the SCO1/2 family.</text>
</comment>
<keyword evidence="3" id="KW-0479">Metal-binding</keyword>
<dbReference type="Pfam" id="PF02630">
    <property type="entry name" value="SCO1-SenC"/>
    <property type="match status" value="1"/>
</dbReference>
<keyword evidence="9" id="KW-1185">Reference proteome</keyword>
<evidence type="ECO:0000313" key="9">
    <source>
        <dbReference type="Proteomes" id="UP000028924"/>
    </source>
</evidence>
<dbReference type="PROSITE" id="PS51352">
    <property type="entry name" value="THIOREDOXIN_2"/>
    <property type="match status" value="1"/>
</dbReference>
<dbReference type="RefSeq" id="XP_011396997.1">
    <property type="nucleotide sequence ID" value="XM_011398695.1"/>
</dbReference>
<evidence type="ECO:0000256" key="5">
    <source>
        <dbReference type="SAM" id="Phobius"/>
    </source>
</evidence>
<dbReference type="AlphaFoldDB" id="A0A087SEF7"/>
<dbReference type="InterPro" id="IPR013766">
    <property type="entry name" value="Thioredoxin_domain"/>
</dbReference>
<dbReference type="STRING" id="3075.A0A087SEF7"/>
<reference evidence="8" key="3">
    <citation type="submission" date="2018-10" db="EMBL/GenBank/DDBJ databases">
        <authorList>
            <person name="Hovde B."/>
            <person name="Zhang X."/>
        </authorList>
    </citation>
    <scope>NUCLEOTIDE SEQUENCE [LARGE SCALE GENOMIC DNA]</scope>
    <source>
        <strain evidence="8">UTEX 25</strain>
    </source>
</reference>
<dbReference type="EMBL" id="KL662105">
    <property type="protein sequence ID" value="KFM24111.1"/>
    <property type="molecule type" value="Genomic_DNA"/>
</dbReference>
<dbReference type="InterPro" id="IPR036249">
    <property type="entry name" value="Thioredoxin-like_sf"/>
</dbReference>
<dbReference type="PANTHER" id="PTHR12151:SF5">
    <property type="entry name" value="AT19154P"/>
    <property type="match status" value="1"/>
</dbReference>
<keyword evidence="5" id="KW-1133">Transmembrane helix</keyword>
<evidence type="ECO:0000256" key="2">
    <source>
        <dbReference type="ARBA" id="ARBA00023008"/>
    </source>
</evidence>
<feature type="binding site" evidence="3">
    <location>
        <position position="96"/>
    </location>
    <ligand>
        <name>Cu cation</name>
        <dbReference type="ChEBI" id="CHEBI:23378"/>
    </ligand>
</feature>
<dbReference type="InterPro" id="IPR003782">
    <property type="entry name" value="SCO1/SenC"/>
</dbReference>
<evidence type="ECO:0000259" key="6">
    <source>
        <dbReference type="PROSITE" id="PS51352"/>
    </source>
</evidence>
<feature type="binding site" evidence="3">
    <location>
        <position position="189"/>
    </location>
    <ligand>
        <name>Cu cation</name>
        <dbReference type="ChEBI" id="CHEBI:23378"/>
    </ligand>
</feature>
<dbReference type="GO" id="GO:0046872">
    <property type="term" value="F:metal ion binding"/>
    <property type="evidence" value="ECO:0007669"/>
    <property type="project" value="UniProtKB-KW"/>
</dbReference>
<sequence length="226" mass="24490">MMATPPLGVAQATEPVSYASLALTLGTGAGLMWYFGQQQEKKVASQTTVGSKVAGAAAIGGPFQLMDQHGKPFSDKNLLGQWSLLYFGFTQCPDICPEELEKIVEAKNLAEKATGKSITTVFISVDPERDSVAQVAEYVKEFDPKMIGLTGTLDQACLTQGPLGTNAAARAYRVYHSKTGDEKDYLVDHSIITYLLNPQGEFVTFFGKNMMAAEVAESLEKHLRAR</sequence>
<dbReference type="Proteomes" id="UP000028924">
    <property type="component" value="Unassembled WGS sequence"/>
</dbReference>
<dbReference type="eggNOG" id="KOG2792">
    <property type="taxonomic scope" value="Eukaryota"/>
</dbReference>
<evidence type="ECO:0000256" key="3">
    <source>
        <dbReference type="PIRSR" id="PIRSR603782-1"/>
    </source>
</evidence>
<feature type="binding site" evidence="3">
    <location>
        <position position="92"/>
    </location>
    <ligand>
        <name>Cu cation</name>
        <dbReference type="ChEBI" id="CHEBI:23378"/>
    </ligand>
</feature>
<dbReference type="CDD" id="cd02968">
    <property type="entry name" value="SCO"/>
    <property type="match status" value="1"/>
</dbReference>
<protein>
    <submittedName>
        <fullName evidence="7">SCO1-like protein, mitochondrial</fullName>
    </submittedName>
</protein>
<evidence type="ECO:0000313" key="8">
    <source>
        <dbReference type="EMBL" id="RMZ55330.1"/>
    </source>
</evidence>
<dbReference type="OrthoDB" id="270009at2759"/>
<reference evidence="8" key="4">
    <citation type="submission" date="2018-11" db="EMBL/GenBank/DDBJ databases">
        <title>Characterization of plant carbon substrate utilization by Auxenochlorella protothecoides.</title>
        <authorList>
            <person name="Vogler B.W."/>
            <person name="Starkenburg S.R."/>
            <person name="Sudasinghe N."/>
            <person name="Schambach J.Y."/>
            <person name="Rollin J.A."/>
            <person name="Pattathil S."/>
            <person name="Barry A.N."/>
        </authorList>
    </citation>
    <scope>NUCLEOTIDE SEQUENCE [LARGE SCALE GENOMIC DNA]</scope>
    <source>
        <strain evidence="8">UTEX 25</strain>
    </source>
</reference>
<keyword evidence="4" id="KW-1015">Disulfide bond</keyword>
<dbReference type="GO" id="GO:0033617">
    <property type="term" value="P:mitochondrial respiratory chain complex IV assembly"/>
    <property type="evidence" value="ECO:0007669"/>
    <property type="project" value="TreeGrafter"/>
</dbReference>
<gene>
    <name evidence="8" type="ORF">APUTEX25_003468</name>
    <name evidence="7" type="ORF">F751_1376</name>
</gene>
<keyword evidence="5" id="KW-0472">Membrane</keyword>
<reference evidence="7 9" key="1">
    <citation type="journal article" date="2014" name="BMC Genomics">
        <title>Oil accumulation mechanisms of the oleaginous microalga Chlorella protothecoides revealed through its genome, transcriptomes, and proteomes.</title>
        <authorList>
            <person name="Gao C."/>
            <person name="Wang Y."/>
            <person name="Shen Y."/>
            <person name="Yan D."/>
            <person name="He X."/>
            <person name="Dai J."/>
            <person name="Wu Q."/>
        </authorList>
    </citation>
    <scope>NUCLEOTIDE SEQUENCE [LARGE SCALE GENOMIC DNA]</scope>
    <source>
        <strain evidence="7 9">0710</strain>
    </source>
</reference>
<dbReference type="GeneID" id="23612767"/>
<dbReference type="EMBL" id="QOKY01000166">
    <property type="protein sequence ID" value="RMZ55330.1"/>
    <property type="molecule type" value="Genomic_DNA"/>
</dbReference>
<dbReference type="KEGG" id="apro:F751_1376"/>
<reference evidence="10" key="2">
    <citation type="journal article" date="2018" name="Algal Res.">
        <title>Characterization of plant carbon substrate utilization by Auxenochlorella protothecoides.</title>
        <authorList>
            <person name="Vogler B.W."/>
            <person name="Starkenburg S.R."/>
            <person name="Sudasinghe N."/>
            <person name="Schambach J.Y."/>
            <person name="Rollin J.A."/>
            <person name="Pattathil S."/>
            <person name="Barry A.N."/>
        </authorList>
    </citation>
    <scope>NUCLEOTIDE SEQUENCE [LARGE SCALE GENOMIC DNA]</scope>
    <source>
        <strain evidence="10">UTEX 25</strain>
    </source>
</reference>
<dbReference type="PANTHER" id="PTHR12151">
    <property type="entry name" value="ELECTRON TRANSPORT PROTIN SCO1/SENC FAMILY MEMBER"/>
    <property type="match status" value="1"/>
</dbReference>
<evidence type="ECO:0000313" key="10">
    <source>
        <dbReference type="Proteomes" id="UP000279271"/>
    </source>
</evidence>
<proteinExistence type="inferred from homology"/>
<name>A0A087SEF7_AUXPR</name>
<dbReference type="GO" id="GO:0005739">
    <property type="term" value="C:mitochondrion"/>
    <property type="evidence" value="ECO:0007669"/>
    <property type="project" value="GOC"/>
</dbReference>
<evidence type="ECO:0000313" key="7">
    <source>
        <dbReference type="EMBL" id="KFM24111.1"/>
    </source>
</evidence>
<feature type="domain" description="Thioredoxin" evidence="6">
    <location>
        <begin position="54"/>
        <end position="226"/>
    </location>
</feature>
<feature type="transmembrane region" description="Helical" evidence="5">
    <location>
        <begin position="16"/>
        <end position="35"/>
    </location>
</feature>
<accession>A0A087SEF7</accession>